<dbReference type="InterPro" id="IPR045519">
    <property type="entry name" value="DUF6476"/>
</dbReference>
<evidence type="ECO:0000313" key="1">
    <source>
        <dbReference type="EMBL" id="BAT61638.1"/>
    </source>
</evidence>
<dbReference type="KEGG" id="vgo:GJW-30_1_04198"/>
<protein>
    <submittedName>
        <fullName evidence="1">Uncharacterized protein</fullName>
    </submittedName>
</protein>
<dbReference type="EMBL" id="AP014946">
    <property type="protein sequence ID" value="BAT61638.1"/>
    <property type="molecule type" value="Genomic_DNA"/>
</dbReference>
<keyword evidence="2" id="KW-1185">Reference proteome</keyword>
<gene>
    <name evidence="1" type="ORF">GJW-30_1_04198</name>
</gene>
<dbReference type="AlphaFoldDB" id="A0A0S3Q0B0"/>
<accession>A0A0S3Q0B0</accession>
<name>A0A0S3Q0B0_9BRAD</name>
<dbReference type="Proteomes" id="UP000236884">
    <property type="component" value="Chromosome"/>
</dbReference>
<reference evidence="1 2" key="1">
    <citation type="submission" date="2015-08" db="EMBL/GenBank/DDBJ databases">
        <title>Investigation of the bacterial diversity of lava forest soil.</title>
        <authorList>
            <person name="Lee J.S."/>
        </authorList>
    </citation>
    <scope>NUCLEOTIDE SEQUENCE [LARGE SCALE GENOMIC DNA]</scope>
    <source>
        <strain evidence="1 2">GJW-30</strain>
    </source>
</reference>
<dbReference type="Pfam" id="PF20082">
    <property type="entry name" value="DUF6476"/>
    <property type="match status" value="1"/>
</dbReference>
<sequence length="81" mass="8240">MALTGLAIAGVFILIGYRVSQSGKPPAETAAITLPAGARVVSTAVSADRIAVTVEAGGRTDVLLYDLYTLQPRGKLSLGAP</sequence>
<proteinExistence type="predicted"/>
<organism evidence="1 2">
    <name type="scientific">Variibacter gotjawalensis</name>
    <dbReference type="NCBI Taxonomy" id="1333996"/>
    <lineage>
        <taxon>Bacteria</taxon>
        <taxon>Pseudomonadati</taxon>
        <taxon>Pseudomonadota</taxon>
        <taxon>Alphaproteobacteria</taxon>
        <taxon>Hyphomicrobiales</taxon>
        <taxon>Nitrobacteraceae</taxon>
        <taxon>Variibacter</taxon>
    </lineage>
</organism>
<evidence type="ECO:0000313" key="2">
    <source>
        <dbReference type="Proteomes" id="UP000236884"/>
    </source>
</evidence>